<feature type="region of interest" description="Disordered" evidence="1">
    <location>
        <begin position="1"/>
        <end position="47"/>
    </location>
</feature>
<dbReference type="SUPFAM" id="SSF53448">
    <property type="entry name" value="Nucleotide-diphospho-sugar transferases"/>
    <property type="match status" value="1"/>
</dbReference>
<evidence type="ECO:0000256" key="1">
    <source>
        <dbReference type="SAM" id="MobiDB-lite"/>
    </source>
</evidence>
<reference evidence="2" key="2">
    <citation type="submission" date="2023-05" db="EMBL/GenBank/DDBJ databases">
        <authorList>
            <consortium name="Lawrence Berkeley National Laboratory"/>
            <person name="Steindorff A."/>
            <person name="Hensen N."/>
            <person name="Bonometti L."/>
            <person name="Westerberg I."/>
            <person name="Brannstrom I.O."/>
            <person name="Guillou S."/>
            <person name="Cros-Aarteil S."/>
            <person name="Calhoun S."/>
            <person name="Haridas S."/>
            <person name="Kuo A."/>
            <person name="Mondo S."/>
            <person name="Pangilinan J."/>
            <person name="Riley R."/>
            <person name="Labutti K."/>
            <person name="Andreopoulos B."/>
            <person name="Lipzen A."/>
            <person name="Chen C."/>
            <person name="Yanf M."/>
            <person name="Daum C."/>
            <person name="Ng V."/>
            <person name="Clum A."/>
            <person name="Ohm R."/>
            <person name="Martin F."/>
            <person name="Silar P."/>
            <person name="Natvig D."/>
            <person name="Lalanne C."/>
            <person name="Gautier V."/>
            <person name="Ament-Velasquez S.L."/>
            <person name="Kruys A."/>
            <person name="Hutchinson M.I."/>
            <person name="Powell A.J."/>
            <person name="Barry K."/>
            <person name="Miller A.N."/>
            <person name="Grigoriev I.V."/>
            <person name="Debuchy R."/>
            <person name="Gladieux P."/>
            <person name="Thoren M.H."/>
            <person name="Johannesson H."/>
        </authorList>
    </citation>
    <scope>NUCLEOTIDE SEQUENCE</scope>
    <source>
        <strain evidence="2">CBS 123565</strain>
    </source>
</reference>
<feature type="compositionally biased region" description="Basic residues" evidence="1">
    <location>
        <begin position="1"/>
        <end position="11"/>
    </location>
</feature>
<dbReference type="EMBL" id="MU853405">
    <property type="protein sequence ID" value="KAK4135733.1"/>
    <property type="molecule type" value="Genomic_DNA"/>
</dbReference>
<name>A0AAN6UMQ5_9PEZI</name>
<dbReference type="Proteomes" id="UP001304895">
    <property type="component" value="Unassembled WGS sequence"/>
</dbReference>
<sequence>MPRRRPLHKPPRQPSPPVPDPFPLLSQYPPPKRSLLRAPKANRPPYRHYKKPTPLLVGFTRNWPQLLQCVVSYIAAGWPPEDIHVVENTGVMYANRDGNLTLQNPFYLNHTQLDMLGVNVIVTPTLLTFAQLQNFYLWTALANTWPHFFWTHQDLVVFSHEDSSSGSPPSPSLYRSAVAVLRYLSTAAAPRWAHHFFDYDHLTLVNRDALLALGGWDTHIPYYGTDCDMYVRAMWAGFWQGESAVGLVFDVGSVLEDVGALLRVKGVRARLAGRAGVGVGMGMGQEEGEGEGEGEGGRDREYVETWERLVALAGEMEAGKYAAGNAWRNTWQGRQRGGWGERFYRDADGFETGVQMMIDAGRAVFAEKWGHRGCDIARAGITAVDAWRLERDWDETEGSGSQGPGW</sequence>
<keyword evidence="3" id="KW-1185">Reference proteome</keyword>
<comment type="caution">
    <text evidence="2">The sequence shown here is derived from an EMBL/GenBank/DDBJ whole genome shotgun (WGS) entry which is preliminary data.</text>
</comment>
<dbReference type="AlphaFoldDB" id="A0AAN6UMQ5"/>
<dbReference type="InterPro" id="IPR029044">
    <property type="entry name" value="Nucleotide-diphossugar_trans"/>
</dbReference>
<evidence type="ECO:0000313" key="2">
    <source>
        <dbReference type="EMBL" id="KAK4135733.1"/>
    </source>
</evidence>
<proteinExistence type="predicted"/>
<feature type="compositionally biased region" description="Pro residues" evidence="1">
    <location>
        <begin position="12"/>
        <end position="32"/>
    </location>
</feature>
<protein>
    <submittedName>
        <fullName evidence="2">Uncharacterized protein</fullName>
    </submittedName>
</protein>
<evidence type="ECO:0000313" key="3">
    <source>
        <dbReference type="Proteomes" id="UP001304895"/>
    </source>
</evidence>
<reference evidence="2" key="1">
    <citation type="journal article" date="2023" name="Mol. Phylogenet. Evol.">
        <title>Genome-scale phylogeny and comparative genomics of the fungal order Sordariales.</title>
        <authorList>
            <person name="Hensen N."/>
            <person name="Bonometti L."/>
            <person name="Westerberg I."/>
            <person name="Brannstrom I.O."/>
            <person name="Guillou S."/>
            <person name="Cros-Aarteil S."/>
            <person name="Calhoun S."/>
            <person name="Haridas S."/>
            <person name="Kuo A."/>
            <person name="Mondo S."/>
            <person name="Pangilinan J."/>
            <person name="Riley R."/>
            <person name="LaButti K."/>
            <person name="Andreopoulos B."/>
            <person name="Lipzen A."/>
            <person name="Chen C."/>
            <person name="Yan M."/>
            <person name="Daum C."/>
            <person name="Ng V."/>
            <person name="Clum A."/>
            <person name="Steindorff A."/>
            <person name="Ohm R.A."/>
            <person name="Martin F."/>
            <person name="Silar P."/>
            <person name="Natvig D.O."/>
            <person name="Lalanne C."/>
            <person name="Gautier V."/>
            <person name="Ament-Velasquez S.L."/>
            <person name="Kruys A."/>
            <person name="Hutchinson M.I."/>
            <person name="Powell A.J."/>
            <person name="Barry K."/>
            <person name="Miller A.N."/>
            <person name="Grigoriev I.V."/>
            <person name="Debuchy R."/>
            <person name="Gladieux P."/>
            <person name="Hiltunen Thoren M."/>
            <person name="Johannesson H."/>
        </authorList>
    </citation>
    <scope>NUCLEOTIDE SEQUENCE</scope>
    <source>
        <strain evidence="2">CBS 123565</strain>
    </source>
</reference>
<accession>A0AAN6UMQ5</accession>
<gene>
    <name evidence="2" type="ORF">BT67DRAFT_376846</name>
</gene>
<organism evidence="2 3">
    <name type="scientific">Trichocladium antarcticum</name>
    <dbReference type="NCBI Taxonomy" id="1450529"/>
    <lineage>
        <taxon>Eukaryota</taxon>
        <taxon>Fungi</taxon>
        <taxon>Dikarya</taxon>
        <taxon>Ascomycota</taxon>
        <taxon>Pezizomycotina</taxon>
        <taxon>Sordariomycetes</taxon>
        <taxon>Sordariomycetidae</taxon>
        <taxon>Sordariales</taxon>
        <taxon>Chaetomiaceae</taxon>
        <taxon>Trichocladium</taxon>
    </lineage>
</organism>